<name>A0A8S1Q582_PARPR</name>
<dbReference type="Proteomes" id="UP000688137">
    <property type="component" value="Unassembled WGS sequence"/>
</dbReference>
<dbReference type="OMA" id="KFKLYHT"/>
<protein>
    <submittedName>
        <fullName evidence="1">Uncharacterized protein</fullName>
    </submittedName>
</protein>
<dbReference type="AlphaFoldDB" id="A0A8S1Q582"/>
<dbReference type="EMBL" id="CAJJDM010000148">
    <property type="protein sequence ID" value="CAD8110433.1"/>
    <property type="molecule type" value="Genomic_DNA"/>
</dbReference>
<accession>A0A8S1Q582</accession>
<proteinExistence type="predicted"/>
<sequence length="140" mass="16245">MTKVVNYKVNGSGRDTYINYGNGGFYKSDSLHTEESFYQLSKQNSLPIINSKFKLYHTDGTGRDSYISESQGGFYSYQPKLNFLGRLRHYDPSPEAIRENDFLRRSQLVKPAKEQERQLKQSAVVEQVTQRLQLPKIKKE</sequence>
<evidence type="ECO:0000313" key="2">
    <source>
        <dbReference type="Proteomes" id="UP000688137"/>
    </source>
</evidence>
<comment type="caution">
    <text evidence="1">The sequence shown here is derived from an EMBL/GenBank/DDBJ whole genome shotgun (WGS) entry which is preliminary data.</text>
</comment>
<reference evidence="1" key="1">
    <citation type="submission" date="2021-01" db="EMBL/GenBank/DDBJ databases">
        <authorList>
            <consortium name="Genoscope - CEA"/>
            <person name="William W."/>
        </authorList>
    </citation>
    <scope>NUCLEOTIDE SEQUENCE</scope>
</reference>
<organism evidence="1 2">
    <name type="scientific">Paramecium primaurelia</name>
    <dbReference type="NCBI Taxonomy" id="5886"/>
    <lineage>
        <taxon>Eukaryota</taxon>
        <taxon>Sar</taxon>
        <taxon>Alveolata</taxon>
        <taxon>Ciliophora</taxon>
        <taxon>Intramacronucleata</taxon>
        <taxon>Oligohymenophorea</taxon>
        <taxon>Peniculida</taxon>
        <taxon>Parameciidae</taxon>
        <taxon>Paramecium</taxon>
    </lineage>
</organism>
<keyword evidence="2" id="KW-1185">Reference proteome</keyword>
<gene>
    <name evidence="1" type="ORF">PPRIM_AZ9-3.1.T1440046</name>
</gene>
<evidence type="ECO:0000313" key="1">
    <source>
        <dbReference type="EMBL" id="CAD8110433.1"/>
    </source>
</evidence>